<reference evidence="1" key="1">
    <citation type="journal article" date="2010" name="ISME J.">
        <title>Metagenome of the Mediterranean deep chlorophyll maximum studied by direct and fosmid library 454 pyrosequencing.</title>
        <authorList>
            <person name="Ghai R."/>
            <person name="Martin-Cuadrado A.B."/>
            <person name="Molto A.G."/>
            <person name="Heredia I.G."/>
            <person name="Cabrera R."/>
            <person name="Martin J."/>
            <person name="Verdu M."/>
            <person name="Deschamps P."/>
            <person name="Moreira D."/>
            <person name="Lopez-Garcia P."/>
            <person name="Mira A."/>
            <person name="Rodriguez-Valera F."/>
        </authorList>
    </citation>
    <scope>NUCLEOTIDE SEQUENCE</scope>
</reference>
<organism evidence="1">
    <name type="scientific">uncultured organism MedDCM-OCT-S11-C383</name>
    <dbReference type="NCBI Taxonomy" id="743662"/>
    <lineage>
        <taxon>unclassified sequences</taxon>
        <taxon>environmental samples</taxon>
    </lineage>
</organism>
<proteinExistence type="predicted"/>
<dbReference type="AlphaFoldDB" id="D6PLJ5"/>
<name>D6PLJ5_9ZZZZ</name>
<evidence type="ECO:0000313" key="1">
    <source>
        <dbReference type="EMBL" id="ADD96596.1"/>
    </source>
</evidence>
<dbReference type="EMBL" id="GU943149">
    <property type="protein sequence ID" value="ADD96596.1"/>
    <property type="molecule type" value="Genomic_DNA"/>
</dbReference>
<sequence>MIPFDWGLQYDPRGYLFISEMVSGVYVVQMDEDRDPRYLYPPTYTPIEDDE</sequence>
<protein>
    <submittedName>
        <fullName evidence="1">Uncharacterized protein</fullName>
    </submittedName>
</protein>
<accession>D6PLJ5</accession>